<dbReference type="Proteomes" id="UP000469452">
    <property type="component" value="Unassembled WGS sequence"/>
</dbReference>
<evidence type="ECO:0000259" key="1">
    <source>
        <dbReference type="Pfam" id="PF26215"/>
    </source>
</evidence>
<comment type="caution">
    <text evidence="2">The sequence shown here is derived from an EMBL/GenBank/DDBJ whole genome shotgun (WGS) entry which is preliminary data.</text>
</comment>
<protein>
    <recommendedName>
        <fullName evidence="1">Helix-turn-helix domain-containing protein</fullName>
    </recommendedName>
</protein>
<dbReference type="AlphaFoldDB" id="A0A6A4ZFK6"/>
<gene>
    <name evidence="2" type="ORF">AaE_014092</name>
</gene>
<sequence length="413" mass="48287">MAPEQAITKLLKTRLRKYYMWLAREYENRMDWKQTKIVTYDLDRKKLNRFYALAKVHKPTLGLRPIVNFKLQPYLKNTSAYLRDSDALIHDLKAIPVDENDMMFSFDVTSLYTSLNIQAALEVIDTITRGDPWNQGIVRGLELLLKNNYFTFGDTVWHQLDGTAMGTPVAPSFATLYLGYIEDSVLLPQFKDAFKYFKRYIDDGFVIIKDFHLKPFVMNRFLAMYTLRTKLKFTQESNANQLAFLDLWILRREVYTHKTHQKQLNLYLYIPASSAHPPGVLKGLVYGLFKKYRKQNPDNNDFKNIIELLFTRLLYRGYPKTLLKRLFRQAMTESKTTRPQSSQIFFKVPFDPNGPKSNELKRILLAPQFESGFKKCGIDQMTICFLRPKNLKQHLCPTTLRTDISPTPAELLA</sequence>
<dbReference type="PANTHER" id="PTHR21301">
    <property type="entry name" value="REVERSE TRANSCRIPTASE"/>
    <property type="match status" value="1"/>
</dbReference>
<proteinExistence type="predicted"/>
<evidence type="ECO:0000313" key="2">
    <source>
        <dbReference type="EMBL" id="KAF0706474.1"/>
    </source>
</evidence>
<name>A0A6A4ZFK6_APHAT</name>
<feature type="domain" description="Helix-turn-helix" evidence="1">
    <location>
        <begin position="268"/>
        <end position="327"/>
    </location>
</feature>
<dbReference type="EMBL" id="VJMI01019768">
    <property type="protein sequence ID" value="KAF0706474.1"/>
    <property type="molecule type" value="Genomic_DNA"/>
</dbReference>
<accession>A0A6A4ZFK6</accession>
<reference evidence="2 3" key="1">
    <citation type="submission" date="2019-06" db="EMBL/GenBank/DDBJ databases">
        <title>Genomics analysis of Aphanomyces spp. identifies a new class of oomycete effector associated with host adaptation.</title>
        <authorList>
            <person name="Gaulin E."/>
        </authorList>
    </citation>
    <scope>NUCLEOTIDE SEQUENCE [LARGE SCALE GENOMIC DNA]</scope>
    <source>
        <strain evidence="2 3">E</strain>
    </source>
</reference>
<evidence type="ECO:0000313" key="3">
    <source>
        <dbReference type="Proteomes" id="UP000469452"/>
    </source>
</evidence>
<organism evidence="2 3">
    <name type="scientific">Aphanomyces astaci</name>
    <name type="common">Crayfish plague agent</name>
    <dbReference type="NCBI Taxonomy" id="112090"/>
    <lineage>
        <taxon>Eukaryota</taxon>
        <taxon>Sar</taxon>
        <taxon>Stramenopiles</taxon>
        <taxon>Oomycota</taxon>
        <taxon>Saprolegniomycetes</taxon>
        <taxon>Saprolegniales</taxon>
        <taxon>Verrucalvaceae</taxon>
        <taxon>Aphanomyces</taxon>
    </lineage>
</organism>
<dbReference type="PANTHER" id="PTHR21301:SF10">
    <property type="entry name" value="REVERSE TRANSCRIPTASE DOMAIN-CONTAINING PROTEIN"/>
    <property type="match status" value="1"/>
</dbReference>
<dbReference type="Pfam" id="PF26215">
    <property type="entry name" value="HTH_animal"/>
    <property type="match status" value="1"/>
</dbReference>
<dbReference type="InterPro" id="IPR058912">
    <property type="entry name" value="HTH_animal"/>
</dbReference>